<dbReference type="PANTHER" id="PTHR34204">
    <property type="entry name" value="RNA-BINDING ASCH DOMAIN PROTEIN"/>
    <property type="match status" value="1"/>
</dbReference>
<feature type="region of interest" description="Disordered" evidence="1">
    <location>
        <begin position="105"/>
        <end position="133"/>
    </location>
</feature>
<gene>
    <name evidence="2" type="ORF">JAAARDRAFT_37510</name>
</gene>
<organism evidence="2 3">
    <name type="scientific">Jaapia argillacea MUCL 33604</name>
    <dbReference type="NCBI Taxonomy" id="933084"/>
    <lineage>
        <taxon>Eukaryota</taxon>
        <taxon>Fungi</taxon>
        <taxon>Dikarya</taxon>
        <taxon>Basidiomycota</taxon>
        <taxon>Agaricomycotina</taxon>
        <taxon>Agaricomycetes</taxon>
        <taxon>Agaricomycetidae</taxon>
        <taxon>Jaapiales</taxon>
        <taxon>Jaapiaceae</taxon>
        <taxon>Jaapia</taxon>
    </lineage>
</organism>
<evidence type="ECO:0000313" key="2">
    <source>
        <dbReference type="EMBL" id="KDQ55495.1"/>
    </source>
</evidence>
<reference evidence="3" key="1">
    <citation type="journal article" date="2014" name="Proc. Natl. Acad. Sci. U.S.A.">
        <title>Extensive sampling of basidiomycete genomes demonstrates inadequacy of the white-rot/brown-rot paradigm for wood decay fungi.</title>
        <authorList>
            <person name="Riley R."/>
            <person name="Salamov A.A."/>
            <person name="Brown D.W."/>
            <person name="Nagy L.G."/>
            <person name="Floudas D."/>
            <person name="Held B.W."/>
            <person name="Levasseur A."/>
            <person name="Lombard V."/>
            <person name="Morin E."/>
            <person name="Otillar R."/>
            <person name="Lindquist E.A."/>
            <person name="Sun H."/>
            <person name="LaButti K.M."/>
            <person name="Schmutz J."/>
            <person name="Jabbour D."/>
            <person name="Luo H."/>
            <person name="Baker S.E."/>
            <person name="Pisabarro A.G."/>
            <person name="Walton J.D."/>
            <person name="Blanchette R.A."/>
            <person name="Henrissat B."/>
            <person name="Martin F."/>
            <person name="Cullen D."/>
            <person name="Hibbett D.S."/>
            <person name="Grigoriev I.V."/>
        </authorList>
    </citation>
    <scope>NUCLEOTIDE SEQUENCE [LARGE SCALE GENOMIC DNA]</scope>
    <source>
        <strain evidence="3">MUCL 33604</strain>
    </source>
</reference>
<accession>A0A067PNV3</accession>
<name>A0A067PNV3_9AGAM</name>
<feature type="region of interest" description="Disordered" evidence="1">
    <location>
        <begin position="189"/>
        <end position="221"/>
    </location>
</feature>
<evidence type="ECO:0000256" key="1">
    <source>
        <dbReference type="SAM" id="MobiDB-lite"/>
    </source>
</evidence>
<sequence length="246" mass="26728">MSTQLEDLNPSPSHPVSNQSTPPTPYCQGLSELPSATSERALLALHAPTPPTPLSIHLSHGLAYTTGSALGSHPPSVEQCHVAFLVPNRVGLTAGARAWTKHFHRSQGPIAASPGDDDVTAKESEKKRKEKSEGWWGIAKGSVSSLNELAEKLFWRVMDGASWRNLHWLPHFVLVYEVRVPEGYGMRWSQDQSGGDGGVDGVRIEADGSSGDGGGGLPGLREDRPWVFRGFVEPMMEDGHEKGWRH</sequence>
<feature type="region of interest" description="Disordered" evidence="1">
    <location>
        <begin position="1"/>
        <end position="25"/>
    </location>
</feature>
<feature type="compositionally biased region" description="Basic and acidic residues" evidence="1">
    <location>
        <begin position="119"/>
        <end position="133"/>
    </location>
</feature>
<dbReference type="OrthoDB" id="112749at2759"/>
<protein>
    <submittedName>
        <fullName evidence="2">Uncharacterized protein</fullName>
    </submittedName>
</protein>
<dbReference type="InParanoid" id="A0A067PNV3"/>
<proteinExistence type="predicted"/>
<dbReference type="PANTHER" id="PTHR34204:SF2">
    <property type="entry name" value="RNA-BINDING ASCH DOMAIN PROTEIN"/>
    <property type="match status" value="1"/>
</dbReference>
<evidence type="ECO:0000313" key="3">
    <source>
        <dbReference type="Proteomes" id="UP000027265"/>
    </source>
</evidence>
<dbReference type="Proteomes" id="UP000027265">
    <property type="component" value="Unassembled WGS sequence"/>
</dbReference>
<dbReference type="HOGENOM" id="CLU_110812_0_0_1"/>
<dbReference type="AlphaFoldDB" id="A0A067PNV3"/>
<feature type="compositionally biased region" description="Polar residues" evidence="1">
    <location>
        <begin position="1"/>
        <end position="21"/>
    </location>
</feature>
<keyword evidence="3" id="KW-1185">Reference proteome</keyword>
<dbReference type="EMBL" id="KL197725">
    <property type="protein sequence ID" value="KDQ55495.1"/>
    <property type="molecule type" value="Genomic_DNA"/>
</dbReference>